<keyword evidence="2" id="KW-1185">Reference proteome</keyword>
<evidence type="ECO:0000313" key="1">
    <source>
        <dbReference type="EMBL" id="AEP29510.1"/>
    </source>
</evidence>
<dbReference type="AlphaFoldDB" id="G4QL39"/>
<gene>
    <name evidence="1" type="ordered locus">GNIT_1386</name>
</gene>
<dbReference type="EMBL" id="CP003060">
    <property type="protein sequence ID" value="AEP29510.1"/>
    <property type="molecule type" value="Genomic_DNA"/>
</dbReference>
<name>G4QL39_GLANF</name>
<dbReference type="Proteomes" id="UP000009282">
    <property type="component" value="Chromosome"/>
</dbReference>
<sequence>MSGYGIINTQILCCIKKFIDNPLFAIQIPYKEALYPSDGVVLIRRMESE</sequence>
<organism evidence="1 2">
    <name type="scientific">Glaciecola nitratireducens (strain JCM 12485 / KCTC 12276 / FR1064)</name>
    <dbReference type="NCBI Taxonomy" id="1085623"/>
    <lineage>
        <taxon>Bacteria</taxon>
        <taxon>Pseudomonadati</taxon>
        <taxon>Pseudomonadota</taxon>
        <taxon>Gammaproteobacteria</taxon>
        <taxon>Alteromonadales</taxon>
        <taxon>Alteromonadaceae</taxon>
        <taxon>Brumicola</taxon>
    </lineage>
</organism>
<dbReference type="KEGG" id="gni:GNIT_1386"/>
<reference evidence="1 2" key="1">
    <citation type="journal article" date="2011" name="J. Bacteriol.">
        <title>Complete genome sequence of seawater bacterium Glaciecola nitratireducens FR1064T.</title>
        <authorList>
            <person name="Bian F."/>
            <person name="Qin Q.L."/>
            <person name="Xie B.B."/>
            <person name="Shu Y.L."/>
            <person name="Zhang X.Y."/>
            <person name="Yu Y."/>
            <person name="Chen B."/>
            <person name="Chen X.L."/>
            <person name="Zhou B.C."/>
            <person name="Zhang Y.Z."/>
        </authorList>
    </citation>
    <scope>NUCLEOTIDE SEQUENCE [LARGE SCALE GENOMIC DNA]</scope>
    <source>
        <strain evidence="2">JCM 12485 / KCTC 12276 / FR1064</strain>
    </source>
</reference>
<dbReference type="HOGENOM" id="CLU_3136150_0_0_6"/>
<protein>
    <submittedName>
        <fullName evidence="1">Uncharacterized protein</fullName>
    </submittedName>
</protein>
<accession>G4QL39</accession>
<evidence type="ECO:0000313" key="2">
    <source>
        <dbReference type="Proteomes" id="UP000009282"/>
    </source>
</evidence>
<proteinExistence type="predicted"/>
<dbReference type="RefSeq" id="WP_014108384.1">
    <property type="nucleotide sequence ID" value="NC_016041.1"/>
</dbReference>